<organism evidence="3 4">
    <name type="scientific">Maioricimonas rarisocia</name>
    <dbReference type="NCBI Taxonomy" id="2528026"/>
    <lineage>
        <taxon>Bacteria</taxon>
        <taxon>Pseudomonadati</taxon>
        <taxon>Planctomycetota</taxon>
        <taxon>Planctomycetia</taxon>
        <taxon>Planctomycetales</taxon>
        <taxon>Planctomycetaceae</taxon>
        <taxon>Maioricimonas</taxon>
    </lineage>
</organism>
<keyword evidence="1" id="KW-0732">Signal</keyword>
<evidence type="ECO:0000313" key="4">
    <source>
        <dbReference type="Proteomes" id="UP000320496"/>
    </source>
</evidence>
<evidence type="ECO:0000256" key="1">
    <source>
        <dbReference type="ARBA" id="ARBA00022729"/>
    </source>
</evidence>
<dbReference type="PANTHER" id="PTHR35038">
    <property type="entry name" value="DISSIMILATORY SULFITE REDUCTASE SIRA"/>
    <property type="match status" value="1"/>
</dbReference>
<dbReference type="PANTHER" id="PTHR35038:SF8">
    <property type="entry name" value="C-TYPE POLYHEME CYTOCHROME OMCC"/>
    <property type="match status" value="1"/>
</dbReference>
<evidence type="ECO:0000259" key="2">
    <source>
        <dbReference type="Pfam" id="PF13435"/>
    </source>
</evidence>
<dbReference type="AlphaFoldDB" id="A0A517ZEQ3"/>
<dbReference type="OrthoDB" id="234670at2"/>
<dbReference type="Pfam" id="PF13435">
    <property type="entry name" value="Cytochrome_C554"/>
    <property type="match status" value="1"/>
</dbReference>
<dbReference type="Proteomes" id="UP000320496">
    <property type="component" value="Chromosome"/>
</dbReference>
<dbReference type="SUPFAM" id="SSF48695">
    <property type="entry name" value="Multiheme cytochromes"/>
    <property type="match status" value="1"/>
</dbReference>
<feature type="domain" description="Cytochrome c-552/4" evidence="2">
    <location>
        <begin position="187"/>
        <end position="224"/>
    </location>
</feature>
<dbReference type="InterPro" id="IPR051829">
    <property type="entry name" value="Multiheme_Cytochr_ET"/>
</dbReference>
<dbReference type="EMBL" id="CP036275">
    <property type="protein sequence ID" value="QDU40960.1"/>
    <property type="molecule type" value="Genomic_DNA"/>
</dbReference>
<gene>
    <name evidence="3" type="ORF">Mal4_53230</name>
</gene>
<dbReference type="InterPro" id="IPR023155">
    <property type="entry name" value="Cyt_c-552/4"/>
</dbReference>
<name>A0A517ZEQ3_9PLAN</name>
<reference evidence="3 4" key="1">
    <citation type="submission" date="2019-02" db="EMBL/GenBank/DDBJ databases">
        <title>Deep-cultivation of Planctomycetes and their phenomic and genomic characterization uncovers novel biology.</title>
        <authorList>
            <person name="Wiegand S."/>
            <person name="Jogler M."/>
            <person name="Boedeker C."/>
            <person name="Pinto D."/>
            <person name="Vollmers J."/>
            <person name="Rivas-Marin E."/>
            <person name="Kohn T."/>
            <person name="Peeters S.H."/>
            <person name="Heuer A."/>
            <person name="Rast P."/>
            <person name="Oberbeckmann S."/>
            <person name="Bunk B."/>
            <person name="Jeske O."/>
            <person name="Meyerdierks A."/>
            <person name="Storesund J.E."/>
            <person name="Kallscheuer N."/>
            <person name="Luecker S."/>
            <person name="Lage O.M."/>
            <person name="Pohl T."/>
            <person name="Merkel B.J."/>
            <person name="Hornburger P."/>
            <person name="Mueller R.-W."/>
            <person name="Bruemmer F."/>
            <person name="Labrenz M."/>
            <person name="Spormann A.M."/>
            <person name="Op den Camp H."/>
            <person name="Overmann J."/>
            <person name="Amann R."/>
            <person name="Jetten M.S.M."/>
            <person name="Mascher T."/>
            <person name="Medema M.H."/>
            <person name="Devos D.P."/>
            <person name="Kaster A.-K."/>
            <person name="Ovreas L."/>
            <person name="Rohde M."/>
            <person name="Galperin M.Y."/>
            <person name="Jogler C."/>
        </authorList>
    </citation>
    <scope>NUCLEOTIDE SEQUENCE [LARGE SCALE GENOMIC DNA]</scope>
    <source>
        <strain evidence="3 4">Mal4</strain>
    </source>
</reference>
<dbReference type="Gene3D" id="1.10.1130.10">
    <property type="entry name" value="Flavocytochrome C3, Chain A"/>
    <property type="match status" value="1"/>
</dbReference>
<proteinExistence type="predicted"/>
<sequence>MNSGLTGILRRAAPQPLLAVVVLASLLAIWTTAHDSRPPAAPAVLSANAPRVSEERCAECHSDITDTFPETPHARTLHHVSEAGIAERFAGRSFTHPQTGARFDYTLEDDRLTVSTPAYARELAIEWIFGSGTHAQTPLITWTDEEGRTQSIEHCVSWYPTGELAATLGTEALPDATGVQALGHHRGPAQTMNCFGCHSRYVPNTDGRILFDHLQAGIGCARCHWDVEQHVAEMDAGEEASIERFAALAPREAVDRCGECHRRAQDMGGPIEPDDESIARFAPVGLVQSPCFQQQDEVRLPSGEPVRLDCTTCHDPHRPSSNDWQTYVRSCLQCHGAGHDNTSVCSSPRTEQNCLPCHMPKVPANEHLEFTDHWIRVRSTAE</sequence>
<dbReference type="InterPro" id="IPR036280">
    <property type="entry name" value="Multihaem_cyt_sf"/>
</dbReference>
<accession>A0A517ZEQ3</accession>
<dbReference type="KEGG" id="mri:Mal4_53230"/>
<keyword evidence="4" id="KW-1185">Reference proteome</keyword>
<protein>
    <recommendedName>
        <fullName evidence="2">Cytochrome c-552/4 domain-containing protein</fullName>
    </recommendedName>
</protein>
<evidence type="ECO:0000313" key="3">
    <source>
        <dbReference type="EMBL" id="QDU40960.1"/>
    </source>
</evidence>
<dbReference type="RefSeq" id="WP_145372196.1">
    <property type="nucleotide sequence ID" value="NZ_CP036275.1"/>
</dbReference>